<feature type="domain" description="Focadhesin C-terminal" evidence="1">
    <location>
        <begin position="110"/>
        <end position="379"/>
    </location>
</feature>
<evidence type="ECO:0000313" key="3">
    <source>
        <dbReference type="Proteomes" id="UP001209878"/>
    </source>
</evidence>
<dbReference type="Proteomes" id="UP001209878">
    <property type="component" value="Unassembled WGS sequence"/>
</dbReference>
<dbReference type="GO" id="GO:0060147">
    <property type="term" value="P:regulation of post-transcriptional gene silencing"/>
    <property type="evidence" value="ECO:0007669"/>
    <property type="project" value="InterPro"/>
</dbReference>
<evidence type="ECO:0000259" key="1">
    <source>
        <dbReference type="Pfam" id="PF11229"/>
    </source>
</evidence>
<dbReference type="PANTHER" id="PTHR16212">
    <property type="entry name" value="FOCADHESIN FAMILY MEMBER"/>
    <property type="match status" value="1"/>
</dbReference>
<dbReference type="AlphaFoldDB" id="A0AAD9KIW0"/>
<protein>
    <recommendedName>
        <fullName evidence="1">Focadhesin C-terminal domain-containing protein</fullName>
    </recommendedName>
</protein>
<accession>A0AAD9KIW0</accession>
<dbReference type="Pfam" id="PF11229">
    <property type="entry name" value="Focadhesin"/>
    <property type="match status" value="1"/>
</dbReference>
<evidence type="ECO:0000313" key="2">
    <source>
        <dbReference type="EMBL" id="KAK2171965.1"/>
    </source>
</evidence>
<organism evidence="2 3">
    <name type="scientific">Ridgeia piscesae</name>
    <name type="common">Tubeworm</name>
    <dbReference type="NCBI Taxonomy" id="27915"/>
    <lineage>
        <taxon>Eukaryota</taxon>
        <taxon>Metazoa</taxon>
        <taxon>Spiralia</taxon>
        <taxon>Lophotrochozoa</taxon>
        <taxon>Annelida</taxon>
        <taxon>Polychaeta</taxon>
        <taxon>Sedentaria</taxon>
        <taxon>Canalipalpata</taxon>
        <taxon>Sabellida</taxon>
        <taxon>Siboglinidae</taxon>
        <taxon>Ridgeia</taxon>
    </lineage>
</organism>
<dbReference type="EMBL" id="JAODUO010001008">
    <property type="protein sequence ID" value="KAK2171965.1"/>
    <property type="molecule type" value="Genomic_DNA"/>
</dbReference>
<dbReference type="PANTHER" id="PTHR16212:SF4">
    <property type="entry name" value="FOCADHESIN"/>
    <property type="match status" value="1"/>
</dbReference>
<gene>
    <name evidence="2" type="ORF">NP493_1010g00027</name>
</gene>
<dbReference type="InterPro" id="IPR021392">
    <property type="entry name" value="Focadhesin_C"/>
</dbReference>
<dbReference type="InterPro" id="IPR045163">
    <property type="entry name" value="Focadhesin/RST1"/>
</dbReference>
<proteinExistence type="predicted"/>
<sequence>MNRQDTDHLVAKLYTAHMADIESAPLSAALGTLCHGLLVAGHSTVPDMVDSLVNKWMAALEDQRSASLQGLLALTGSHALSQMPEDLSLSRLPLGQIVKLLQQQLQTSTDSVIQSQFPGSYHYLGEYSVLRSVVDVLIEAGKLGPEVTSTPCVEACVKSLLLGGATSQVLPPVNWASIFTPLLRMPFGAEVAKSCLQVAVQQSAAVPSAALLLSSWLLPPLYDSLYVEGQVTLLDSLPKLITTIPVEKLTEFFRRGFQWSLREHCHGDGDRVRLTALAGLWGALKVHAPPPAVTGLLYQTLQETFALWSRSATWDLDERTSLCRCLTEVPDEIIDEILQTNFATSDRTVAAMFVRCYLVAVGNQPLNWLNASIEATVCTTDM</sequence>
<comment type="caution">
    <text evidence="2">The sequence shown here is derived from an EMBL/GenBank/DDBJ whole genome shotgun (WGS) entry which is preliminary data.</text>
</comment>
<name>A0AAD9KIW0_RIDPI</name>
<reference evidence="2" key="1">
    <citation type="journal article" date="2023" name="Mol. Biol. Evol.">
        <title>Third-Generation Sequencing Reveals the Adaptive Role of the Epigenome in Three Deep-Sea Polychaetes.</title>
        <authorList>
            <person name="Perez M."/>
            <person name="Aroh O."/>
            <person name="Sun Y."/>
            <person name="Lan Y."/>
            <person name="Juniper S.K."/>
            <person name="Young C.R."/>
            <person name="Angers B."/>
            <person name="Qian P.Y."/>
        </authorList>
    </citation>
    <scope>NUCLEOTIDE SEQUENCE</scope>
    <source>
        <strain evidence="2">R07B-5</strain>
    </source>
</reference>
<keyword evidence="3" id="KW-1185">Reference proteome</keyword>